<dbReference type="InterPro" id="IPR050401">
    <property type="entry name" value="Cyclic_nucleotide_synthase"/>
</dbReference>
<feature type="transmembrane region" description="Helical" evidence="9">
    <location>
        <begin position="250"/>
        <end position="269"/>
    </location>
</feature>
<evidence type="ECO:0000256" key="6">
    <source>
        <dbReference type="ARBA" id="ARBA00023239"/>
    </source>
</evidence>
<evidence type="ECO:0000256" key="8">
    <source>
        <dbReference type="SAM" id="MobiDB-lite"/>
    </source>
</evidence>
<dbReference type="InterPro" id="IPR000014">
    <property type="entry name" value="PAS"/>
</dbReference>
<dbReference type="Proteomes" id="UP000179807">
    <property type="component" value="Unassembled WGS sequence"/>
</dbReference>
<comment type="caution">
    <text evidence="11">The sequence shown here is derived from an EMBL/GenBank/DDBJ whole genome shotgun (WGS) entry which is preliminary data.</text>
</comment>
<feature type="transmembrane region" description="Helical" evidence="9">
    <location>
        <begin position="143"/>
        <end position="171"/>
    </location>
</feature>
<proteinExistence type="inferred from homology"/>
<dbReference type="PROSITE" id="PS00452">
    <property type="entry name" value="GUANYLATE_CYCLASE_1"/>
    <property type="match status" value="1"/>
</dbReference>
<feature type="transmembrane region" description="Helical" evidence="9">
    <location>
        <begin position="606"/>
        <end position="625"/>
    </location>
</feature>
<evidence type="ECO:0000256" key="4">
    <source>
        <dbReference type="ARBA" id="ARBA00022989"/>
    </source>
</evidence>
<dbReference type="SUPFAM" id="SSF55073">
    <property type="entry name" value="Nucleotide cyclase"/>
    <property type="match status" value="1"/>
</dbReference>
<protein>
    <recommendedName>
        <fullName evidence="10">Guanylate cyclase domain-containing protein</fullName>
    </recommendedName>
</protein>
<dbReference type="GO" id="GO:0035556">
    <property type="term" value="P:intracellular signal transduction"/>
    <property type="evidence" value="ECO:0007669"/>
    <property type="project" value="InterPro"/>
</dbReference>
<dbReference type="EMBL" id="MLAK01000326">
    <property type="protein sequence ID" value="OHT14676.1"/>
    <property type="molecule type" value="Genomic_DNA"/>
</dbReference>
<dbReference type="InterPro" id="IPR029787">
    <property type="entry name" value="Nucleotide_cyclase"/>
</dbReference>
<dbReference type="Gene3D" id="3.30.450.20">
    <property type="entry name" value="PAS domain"/>
    <property type="match status" value="1"/>
</dbReference>
<dbReference type="GO" id="GO:0004383">
    <property type="term" value="F:guanylate cyclase activity"/>
    <property type="evidence" value="ECO:0007669"/>
    <property type="project" value="TreeGrafter"/>
</dbReference>
<dbReference type="GO" id="GO:0000166">
    <property type="term" value="F:nucleotide binding"/>
    <property type="evidence" value="ECO:0007669"/>
    <property type="project" value="UniProtKB-KW"/>
</dbReference>
<feature type="transmembrane region" description="Helical" evidence="9">
    <location>
        <begin position="60"/>
        <end position="79"/>
    </location>
</feature>
<dbReference type="CDD" id="cd07302">
    <property type="entry name" value="CHD"/>
    <property type="match status" value="1"/>
</dbReference>
<evidence type="ECO:0000256" key="7">
    <source>
        <dbReference type="RuleBase" id="RU000405"/>
    </source>
</evidence>
<keyword evidence="6 7" id="KW-0456">Lyase</keyword>
<evidence type="ECO:0000256" key="2">
    <source>
        <dbReference type="ARBA" id="ARBA00022692"/>
    </source>
</evidence>
<feature type="transmembrane region" description="Helical" evidence="9">
    <location>
        <begin position="216"/>
        <end position="238"/>
    </location>
</feature>
<evidence type="ECO:0000313" key="11">
    <source>
        <dbReference type="EMBL" id="OHT14676.1"/>
    </source>
</evidence>
<evidence type="ECO:0000259" key="10">
    <source>
        <dbReference type="PROSITE" id="PS50125"/>
    </source>
</evidence>
<dbReference type="SMART" id="SM00044">
    <property type="entry name" value="CYCc"/>
    <property type="match status" value="1"/>
</dbReference>
<evidence type="ECO:0000256" key="9">
    <source>
        <dbReference type="SAM" id="Phobius"/>
    </source>
</evidence>
<dbReference type="InterPro" id="IPR001054">
    <property type="entry name" value="A/G_cyclase"/>
</dbReference>
<evidence type="ECO:0000256" key="3">
    <source>
        <dbReference type="ARBA" id="ARBA00022741"/>
    </source>
</evidence>
<keyword evidence="5 9" id="KW-0472">Membrane</keyword>
<evidence type="ECO:0000256" key="1">
    <source>
        <dbReference type="ARBA" id="ARBA00004370"/>
    </source>
</evidence>
<gene>
    <name evidence="11" type="ORF">TRFO_14848</name>
</gene>
<evidence type="ECO:0000313" key="12">
    <source>
        <dbReference type="Proteomes" id="UP000179807"/>
    </source>
</evidence>
<sequence>MNNPTLSQNRIVVFGHDNESSRASYIESDEDFSVSTSSYSDHLHYIHKLVKTSAKLHRVLFFYLIYQICFIPITKHVIYASSNPFINNFLEVFAYLSLTHAPDASSPSFIPLFAVIIVFNLLELVVYIISRVYFDVFRFVPKYLCYCTIFLSDLMATIFFPCTTAFCASYFSNVFSSKTSSVILAFIVFLVQILVFIRSIYFLCLNHFVIPYDEMLFRVFYPIAVPRLYSFLSFMVFLKNAINNFHPNFRIIYFIFTFFLAISLFFVYLEHSWINEREMDAVAIAISCSTALSLVLGLDFFISANQNIMQDIMIALILDYAILLIVPRINQHVVDETIKRLKNPKYHRRVKTAKQAFTDLCIGLKNAQKEVLGCSYILKLLKKFDNDFALLVWVARYSMLFNNCPITFKDIIYEMNNQLRGGFNPLKRHALTSLMRIAGPTIEVEMERYNKEYNKVQNIFGRVLSDTHDLFDVIVDENWSLMPKFISYYDYDLRVLTQRLLFFIQRYGNTPHTQFLVELYECFFPLSKELRLFKKWQAVKPVCLSTYLSLFPKFLTQTTMIDSYKPTYDSTKKLLPEIPPNLKTSKKEKKRKQSGPTTHLMSRPYIILYFAFMFLFPIISIPINLQENAKHLHRVMLGLNGHALLWIFSKLEAKLWPYYIFYDPNSTFWIYQTRDGFKDLLLQDIVNLQYNLSIYTFGKGKGHMNSEKDYMKGVALYLTNTNRTTIYYPERTSLYQSLLASTYVAVDFIGFDHIYLKPLENMTYVETENLLLKLHDQLNSDLQVLRSILLASEESHDIHRVKALRFMIINLASLFVGFILLLIIFRIGLKKLNIFMLTIKDTSQTAISSSKHFIMMCLGVINSKKPSRRSKSNQMSFFFIIPILFCLLAACAVLEFELEECFNRQCDRLLILHADYSLGYANISLSAAKCCQLLMTSSDGVSIRDDIKVLVRNFVKASWDEYDNGILFCPLCTKRETYMKTTRRGVSYEKVIYNYLAEIEYLRTIDKSDDVNFDQRLQTAMQQYFYAVDPTLTNFVDYITDMCSTYYNRTKEFQIAIFIFYIILAIATVSMISFVTYRLDKPFIHLSKLLNRLPDAALSSTTLVMLKKSSWSIKNSTSNLDSSLYDKILRTEPDIVIVITRALSVLYFNDAACSIVSGDFQKIKGKNINDVITVPLVDDSGQNIRDILTMYVLENKELAETHKVTATQSQHKMYFNMTILPLFEENNQRSSQIAIIMRDIGDEQRQQNLLSAETQKHLTILQKILPGPIAKKLLKSQRSISMTVEKVTISFCDIVSFTPWCGSQKAEFVVRVLNEMFNLFDEKCNQYETMTKIKCIGDCYMSASGIFNQKPTFGTEMCLFGADMVSQIQVLNQKMGTKLQIRVGAVLGGPISAGVMGIHKPVFDVYGETVNEAQNMESGGMPMRVHINAPLWEICDQSLFKSEEREDGTFLLQRISDLENFIV</sequence>
<feature type="region of interest" description="Disordered" evidence="8">
    <location>
        <begin position="577"/>
        <end position="597"/>
    </location>
</feature>
<dbReference type="GO" id="GO:0001653">
    <property type="term" value="F:peptide receptor activity"/>
    <property type="evidence" value="ECO:0007669"/>
    <property type="project" value="TreeGrafter"/>
</dbReference>
<feature type="transmembrane region" description="Helical" evidence="9">
    <location>
        <begin position="281"/>
        <end position="302"/>
    </location>
</feature>
<feature type="domain" description="Guanylate cyclase" evidence="10">
    <location>
        <begin position="1288"/>
        <end position="1417"/>
    </location>
</feature>
<feature type="transmembrane region" description="Helical" evidence="9">
    <location>
        <begin position="109"/>
        <end position="134"/>
    </location>
</feature>
<feature type="transmembrane region" description="Helical" evidence="9">
    <location>
        <begin position="806"/>
        <end position="825"/>
    </location>
</feature>
<keyword evidence="12" id="KW-1185">Reference proteome</keyword>
<keyword evidence="3" id="KW-0547">Nucleotide-binding</keyword>
<dbReference type="PANTHER" id="PTHR11920">
    <property type="entry name" value="GUANYLYL CYCLASE"/>
    <property type="match status" value="1"/>
</dbReference>
<dbReference type="RefSeq" id="XP_068367812.1">
    <property type="nucleotide sequence ID" value="XM_068498052.1"/>
</dbReference>
<reference evidence="11" key="1">
    <citation type="submission" date="2016-10" db="EMBL/GenBank/DDBJ databases">
        <authorList>
            <person name="Benchimol M."/>
            <person name="Almeida L.G."/>
            <person name="Vasconcelos A.T."/>
            <person name="Perreira-Neves A."/>
            <person name="Rosa I.A."/>
            <person name="Tasca T."/>
            <person name="Bogo M.R."/>
            <person name="de Souza W."/>
        </authorList>
    </citation>
    <scope>NUCLEOTIDE SEQUENCE [LARGE SCALE GENOMIC DNA]</scope>
    <source>
        <strain evidence="11">K</strain>
    </source>
</reference>
<evidence type="ECO:0000256" key="5">
    <source>
        <dbReference type="ARBA" id="ARBA00023136"/>
    </source>
</evidence>
<feature type="transmembrane region" description="Helical" evidence="9">
    <location>
        <begin position="183"/>
        <end position="204"/>
    </location>
</feature>
<dbReference type="Pfam" id="PF00211">
    <property type="entry name" value="Guanylate_cyc"/>
    <property type="match status" value="1"/>
</dbReference>
<dbReference type="GO" id="GO:0007168">
    <property type="term" value="P:receptor guanylyl cyclase signaling pathway"/>
    <property type="evidence" value="ECO:0007669"/>
    <property type="project" value="TreeGrafter"/>
</dbReference>
<dbReference type="Pfam" id="PF08448">
    <property type="entry name" value="PAS_4"/>
    <property type="match status" value="1"/>
</dbReference>
<dbReference type="GeneID" id="94832756"/>
<comment type="similarity">
    <text evidence="7">Belongs to the adenylyl cyclase class-4/guanylyl cyclase family.</text>
</comment>
<dbReference type="PROSITE" id="PS50125">
    <property type="entry name" value="GUANYLATE_CYCLASE_2"/>
    <property type="match status" value="1"/>
</dbReference>
<dbReference type="SMART" id="SM00091">
    <property type="entry name" value="PAS"/>
    <property type="match status" value="1"/>
</dbReference>
<feature type="transmembrane region" description="Helical" evidence="9">
    <location>
        <begin position="875"/>
        <end position="896"/>
    </location>
</feature>
<dbReference type="SUPFAM" id="SSF55785">
    <property type="entry name" value="PYP-like sensor domain (PAS domain)"/>
    <property type="match status" value="1"/>
</dbReference>
<dbReference type="InterPro" id="IPR013656">
    <property type="entry name" value="PAS_4"/>
</dbReference>
<dbReference type="VEuPathDB" id="TrichDB:TRFO_14848"/>
<accession>A0A1J4KY94</accession>
<dbReference type="Gene3D" id="3.30.70.1230">
    <property type="entry name" value="Nucleotide cyclase"/>
    <property type="match status" value="1"/>
</dbReference>
<dbReference type="GO" id="GO:0005886">
    <property type="term" value="C:plasma membrane"/>
    <property type="evidence" value="ECO:0007669"/>
    <property type="project" value="TreeGrafter"/>
</dbReference>
<dbReference type="GO" id="GO:0004016">
    <property type="term" value="F:adenylate cyclase activity"/>
    <property type="evidence" value="ECO:0007669"/>
    <property type="project" value="TreeGrafter"/>
</dbReference>
<organism evidence="11 12">
    <name type="scientific">Tritrichomonas foetus</name>
    <dbReference type="NCBI Taxonomy" id="1144522"/>
    <lineage>
        <taxon>Eukaryota</taxon>
        <taxon>Metamonada</taxon>
        <taxon>Parabasalia</taxon>
        <taxon>Tritrichomonadida</taxon>
        <taxon>Tritrichomonadidae</taxon>
        <taxon>Tritrichomonas</taxon>
    </lineage>
</organism>
<dbReference type="InterPro" id="IPR035965">
    <property type="entry name" value="PAS-like_dom_sf"/>
</dbReference>
<keyword evidence="4 9" id="KW-1133">Transmembrane helix</keyword>
<feature type="transmembrane region" description="Helical" evidence="9">
    <location>
        <begin position="1053"/>
        <end position="1077"/>
    </location>
</feature>
<feature type="compositionally biased region" description="Basic residues" evidence="8">
    <location>
        <begin position="584"/>
        <end position="593"/>
    </location>
</feature>
<keyword evidence="2 9" id="KW-0812">Transmembrane</keyword>
<dbReference type="OrthoDB" id="1890790at2759"/>
<name>A0A1J4KY94_9EUKA</name>
<comment type="subcellular location">
    <subcellularLocation>
        <location evidence="1">Membrane</location>
    </subcellularLocation>
</comment>
<dbReference type="InterPro" id="IPR018297">
    <property type="entry name" value="A/G_cyclase_CS"/>
</dbReference>
<dbReference type="PANTHER" id="PTHR11920:SF335">
    <property type="entry name" value="GUANYLATE CYCLASE"/>
    <property type="match status" value="1"/>
</dbReference>